<accession>A0ABS5GD69</accession>
<organism evidence="1 2">
    <name type="scientific">Bradyrhizobium denitrificans</name>
    <dbReference type="NCBI Taxonomy" id="2734912"/>
    <lineage>
        <taxon>Bacteria</taxon>
        <taxon>Pseudomonadati</taxon>
        <taxon>Pseudomonadota</taxon>
        <taxon>Alphaproteobacteria</taxon>
        <taxon>Hyphomicrobiales</taxon>
        <taxon>Nitrobacteraceae</taxon>
        <taxon>Bradyrhizobium</taxon>
    </lineage>
</organism>
<keyword evidence="2" id="KW-1185">Reference proteome</keyword>
<reference evidence="2" key="1">
    <citation type="journal article" date="2021" name="ISME J.">
        <title>Evolutionary origin and ecological implication of a unique nif island in free-living Bradyrhizobium lineages.</title>
        <authorList>
            <person name="Tao J."/>
        </authorList>
    </citation>
    <scope>NUCLEOTIDE SEQUENCE [LARGE SCALE GENOMIC DNA]</scope>
    <source>
        <strain evidence="2">SZCCT0094</strain>
    </source>
</reference>
<evidence type="ECO:0000313" key="1">
    <source>
        <dbReference type="EMBL" id="MBR1139294.1"/>
    </source>
</evidence>
<sequence length="86" mass="9637">MLGQFGGKMTENGEIRSQFCRVWNHETLEPVWGLAVAASGMVKKKFEMTFNARAYGLIKSRDVQHIPWGVPAVMVRMQRAIAGSAR</sequence>
<dbReference type="Proteomes" id="UP001314635">
    <property type="component" value="Unassembled WGS sequence"/>
</dbReference>
<dbReference type="EMBL" id="JAFCLK010000028">
    <property type="protein sequence ID" value="MBR1139294.1"/>
    <property type="molecule type" value="Genomic_DNA"/>
</dbReference>
<protein>
    <submittedName>
        <fullName evidence="1">Uncharacterized protein</fullName>
    </submittedName>
</protein>
<evidence type="ECO:0000313" key="2">
    <source>
        <dbReference type="Proteomes" id="UP001314635"/>
    </source>
</evidence>
<dbReference type="RefSeq" id="WP_172240909.1">
    <property type="nucleotide sequence ID" value="NZ_JABFDP010000028.1"/>
</dbReference>
<name>A0ABS5GD69_9BRAD</name>
<proteinExistence type="predicted"/>
<gene>
    <name evidence="1" type="ORF">JQ619_26385</name>
</gene>
<comment type="caution">
    <text evidence="1">The sequence shown here is derived from an EMBL/GenBank/DDBJ whole genome shotgun (WGS) entry which is preliminary data.</text>
</comment>